<dbReference type="InterPro" id="IPR048913">
    <property type="entry name" value="BetaGal_gal-bd"/>
</dbReference>
<evidence type="ECO:0000256" key="6">
    <source>
        <dbReference type="RuleBase" id="RU000675"/>
    </source>
</evidence>
<sequence length="596" mass="65093">MGSNDTSRALTASLVLAAMVSLCIAVDVTYDRRGLVIDGKRRVLVSGSIHYPRSTPEMWPDLIQKSKEGGLDIIETYVFWDMHEPVRGQAEMRRFVTKIVSLMKQENLYAAQGGPIILSQIENEYGNIDWAYGPRAKSYIEWAADLATSMNAGVPWVMCQQNNAPQSMVNSITATTKFVPQPSATPSASLSGWSWFREPVGISSNKAFELLGLMEQINTTADKSDYLWYSLRTQINPSDPLLRDGSQILLHIGTLGHVFHAFVNGRRVGSGNSHKNKASIEVPVTLEPGTNRIDLLVSYTIPFLIKNYGAYFDLGGAGITGPVQFKGLSNGSTIDLSSESWTYQIGLKGEEAGLYTGSSPLWLSKPALPKYTPLTWYKTTFSAPSGNSPVAMEFNGMQKGQAWINGQSIGRYWPASIVNVDAKCSTCNYRGSYDQNKCLAGCGKPTQQYYHVPRSWLKPSGNVLVMLEEIGGDPTRVSLAAREIGPICARVSETFPAPIDLWSSNHLHSNTSVPILSLECPSPNQVISELKFVSFGNPHGSCGSFTEGRCRSRRARRVVHKACAGKARCSIEVSVNNLGDPCPNVTKSLAVQATCA</sequence>
<dbReference type="InterPro" id="IPR000922">
    <property type="entry name" value="Lectin_gal-bd_dom"/>
</dbReference>
<keyword evidence="11" id="KW-1185">Reference proteome</keyword>
<evidence type="ECO:0000259" key="9">
    <source>
        <dbReference type="PROSITE" id="PS50228"/>
    </source>
</evidence>
<dbReference type="InterPro" id="IPR031330">
    <property type="entry name" value="Gly_Hdrlase_35_cat"/>
</dbReference>
<comment type="catalytic activity">
    <reaction evidence="1 6">
        <text>Hydrolysis of terminal non-reducing beta-D-galactose residues in beta-D-galactosides.</text>
        <dbReference type="EC" id="3.2.1.23"/>
    </reaction>
</comment>
<evidence type="ECO:0000256" key="3">
    <source>
        <dbReference type="ARBA" id="ARBA00012756"/>
    </source>
</evidence>
<dbReference type="Gene3D" id="2.60.120.740">
    <property type="match status" value="1"/>
</dbReference>
<comment type="similarity">
    <text evidence="2 7">Belongs to the glycosyl hydrolase 35 family.</text>
</comment>
<dbReference type="PROSITE" id="PS01182">
    <property type="entry name" value="GLYCOSYL_HYDROL_F35"/>
    <property type="match status" value="1"/>
</dbReference>
<evidence type="ECO:0000256" key="2">
    <source>
        <dbReference type="ARBA" id="ARBA00009809"/>
    </source>
</evidence>
<dbReference type="CDD" id="cd22842">
    <property type="entry name" value="Gal_Rha_Lectin_BGal"/>
    <property type="match status" value="1"/>
</dbReference>
<feature type="chain" id="PRO_5016376960" description="Beta-galactosidase" evidence="8">
    <location>
        <begin position="26"/>
        <end position="596"/>
    </location>
</feature>
<dbReference type="Gene3D" id="3.20.20.80">
    <property type="entry name" value="Glycosidases"/>
    <property type="match status" value="2"/>
</dbReference>
<dbReference type="Gene3D" id="2.60.120.260">
    <property type="entry name" value="Galactose-binding domain-like"/>
    <property type="match status" value="2"/>
</dbReference>
<proteinExistence type="inferred from homology"/>
<dbReference type="InterPro" id="IPR001944">
    <property type="entry name" value="Glycoside_Hdrlase_35"/>
</dbReference>
<keyword evidence="4 6" id="KW-0378">Hydrolase</keyword>
<dbReference type="PANTHER" id="PTHR23421">
    <property type="entry name" value="BETA-GALACTOSIDASE RELATED"/>
    <property type="match status" value="1"/>
</dbReference>
<dbReference type="InterPro" id="IPR019801">
    <property type="entry name" value="Glyco_hydro_35_CS"/>
</dbReference>
<dbReference type="InterPro" id="IPR017853">
    <property type="entry name" value="GH"/>
</dbReference>
<dbReference type="GO" id="GO:0030246">
    <property type="term" value="F:carbohydrate binding"/>
    <property type="evidence" value="ECO:0007669"/>
    <property type="project" value="InterPro"/>
</dbReference>
<dbReference type="InterPro" id="IPR043159">
    <property type="entry name" value="Lectin_gal-bd_sf"/>
</dbReference>
<dbReference type="AlphaFoldDB" id="A0A2Z7BJU7"/>
<dbReference type="Proteomes" id="UP000250235">
    <property type="component" value="Unassembled WGS sequence"/>
</dbReference>
<feature type="domain" description="SUEL-type lectin" evidence="9">
    <location>
        <begin position="510"/>
        <end position="596"/>
    </location>
</feature>
<name>A0A2Z7BJU7_9LAMI</name>
<dbReference type="Pfam" id="PF01301">
    <property type="entry name" value="Glyco_hydro_35"/>
    <property type="match status" value="1"/>
</dbReference>
<dbReference type="Pfam" id="PF02140">
    <property type="entry name" value="SUEL_Lectin"/>
    <property type="match status" value="1"/>
</dbReference>
<dbReference type="PRINTS" id="PR00742">
    <property type="entry name" value="GLHYDRLASE35"/>
</dbReference>
<evidence type="ECO:0000313" key="10">
    <source>
        <dbReference type="EMBL" id="KZV34570.1"/>
    </source>
</evidence>
<accession>A0A2Z7BJU7</accession>
<dbReference type="SUPFAM" id="SSF51445">
    <property type="entry name" value="(Trans)glycosidases"/>
    <property type="match status" value="1"/>
</dbReference>
<evidence type="ECO:0000313" key="11">
    <source>
        <dbReference type="Proteomes" id="UP000250235"/>
    </source>
</evidence>
<protein>
    <recommendedName>
        <fullName evidence="3 6">Beta-galactosidase</fullName>
        <ecNumber evidence="3 6">3.2.1.23</ecNumber>
    </recommendedName>
</protein>
<dbReference type="OrthoDB" id="1657402at2759"/>
<dbReference type="PROSITE" id="PS50228">
    <property type="entry name" value="SUEL_LECTIN"/>
    <property type="match status" value="1"/>
</dbReference>
<organism evidence="10 11">
    <name type="scientific">Dorcoceras hygrometricum</name>
    <dbReference type="NCBI Taxonomy" id="472368"/>
    <lineage>
        <taxon>Eukaryota</taxon>
        <taxon>Viridiplantae</taxon>
        <taxon>Streptophyta</taxon>
        <taxon>Embryophyta</taxon>
        <taxon>Tracheophyta</taxon>
        <taxon>Spermatophyta</taxon>
        <taxon>Magnoliopsida</taxon>
        <taxon>eudicotyledons</taxon>
        <taxon>Gunneridae</taxon>
        <taxon>Pentapetalae</taxon>
        <taxon>asterids</taxon>
        <taxon>lamiids</taxon>
        <taxon>Lamiales</taxon>
        <taxon>Gesneriaceae</taxon>
        <taxon>Didymocarpoideae</taxon>
        <taxon>Trichosporeae</taxon>
        <taxon>Loxocarpinae</taxon>
        <taxon>Dorcoceras</taxon>
    </lineage>
</organism>
<dbReference type="SUPFAM" id="SSF49785">
    <property type="entry name" value="Galactose-binding domain-like"/>
    <property type="match status" value="2"/>
</dbReference>
<evidence type="ECO:0000256" key="1">
    <source>
        <dbReference type="ARBA" id="ARBA00001412"/>
    </source>
</evidence>
<evidence type="ECO:0000256" key="4">
    <source>
        <dbReference type="ARBA" id="ARBA00022801"/>
    </source>
</evidence>
<keyword evidence="5 6" id="KW-0326">Glycosidase</keyword>
<gene>
    <name evidence="10" type="ORF">F511_28174</name>
</gene>
<dbReference type="GO" id="GO:0004565">
    <property type="term" value="F:beta-galactosidase activity"/>
    <property type="evidence" value="ECO:0007669"/>
    <property type="project" value="UniProtKB-EC"/>
</dbReference>
<dbReference type="GO" id="GO:0005975">
    <property type="term" value="P:carbohydrate metabolic process"/>
    <property type="evidence" value="ECO:0007669"/>
    <property type="project" value="InterPro"/>
</dbReference>
<evidence type="ECO:0000256" key="8">
    <source>
        <dbReference type="SAM" id="SignalP"/>
    </source>
</evidence>
<reference evidence="10 11" key="1">
    <citation type="journal article" date="2015" name="Proc. Natl. Acad. Sci. U.S.A.">
        <title>The resurrection genome of Boea hygrometrica: A blueprint for survival of dehydration.</title>
        <authorList>
            <person name="Xiao L."/>
            <person name="Yang G."/>
            <person name="Zhang L."/>
            <person name="Yang X."/>
            <person name="Zhao S."/>
            <person name="Ji Z."/>
            <person name="Zhou Q."/>
            <person name="Hu M."/>
            <person name="Wang Y."/>
            <person name="Chen M."/>
            <person name="Xu Y."/>
            <person name="Jin H."/>
            <person name="Xiao X."/>
            <person name="Hu G."/>
            <person name="Bao F."/>
            <person name="Hu Y."/>
            <person name="Wan P."/>
            <person name="Li L."/>
            <person name="Deng X."/>
            <person name="Kuang T."/>
            <person name="Xiang C."/>
            <person name="Zhu J.K."/>
            <person name="Oliver M.J."/>
            <person name="He Y."/>
        </authorList>
    </citation>
    <scope>NUCLEOTIDE SEQUENCE [LARGE SCALE GENOMIC DNA]</scope>
    <source>
        <strain evidence="11">cv. XS01</strain>
    </source>
</reference>
<evidence type="ECO:0000256" key="5">
    <source>
        <dbReference type="ARBA" id="ARBA00023295"/>
    </source>
</evidence>
<evidence type="ECO:0000256" key="7">
    <source>
        <dbReference type="RuleBase" id="RU003679"/>
    </source>
</evidence>
<dbReference type="InterPro" id="IPR008979">
    <property type="entry name" value="Galactose-bd-like_sf"/>
</dbReference>
<dbReference type="EC" id="3.2.1.23" evidence="3 6"/>
<feature type="signal peptide" evidence="8">
    <location>
        <begin position="1"/>
        <end position="25"/>
    </location>
</feature>
<dbReference type="Pfam" id="PF21467">
    <property type="entry name" value="BetaGal_gal-bd"/>
    <property type="match status" value="1"/>
</dbReference>
<dbReference type="EMBL" id="KV005035">
    <property type="protein sequence ID" value="KZV34570.1"/>
    <property type="molecule type" value="Genomic_DNA"/>
</dbReference>
<keyword evidence="8" id="KW-0732">Signal</keyword>